<dbReference type="AlphaFoldDB" id="A0A9W7ZQM0"/>
<feature type="compositionally biased region" description="Low complexity" evidence="1">
    <location>
        <begin position="376"/>
        <end position="392"/>
    </location>
</feature>
<comment type="caution">
    <text evidence="2">The sequence shown here is derived from an EMBL/GenBank/DDBJ whole genome shotgun (WGS) entry which is preliminary data.</text>
</comment>
<evidence type="ECO:0000313" key="3">
    <source>
        <dbReference type="Proteomes" id="UP001150538"/>
    </source>
</evidence>
<dbReference type="EMBL" id="JANBPU010000193">
    <property type="protein sequence ID" value="KAJ1914528.1"/>
    <property type="molecule type" value="Genomic_DNA"/>
</dbReference>
<sequence>MISQSSHRHSYSFAEDARDGGLGISLNKCDIASNVHNDQRHNSTVVDHEIECTGFNYFGTKPSQFSRTATNKSYKNGHRQLSNSESATKDDERNCAANIYQAQQQPMQPKSWSHSPRTSQCYSFFVNPALTQNPNDQMANDYPPQNSNPTLVSHNNSLAITTTASLINDDISDSDDDNTLFEMEFADDEPSSGSIGNGSSSSMLTKDESTLYHYETRWGFPTRYRSPTAAAAAAANSLSKGHLPNNSSKSATNDLSSPTYFYNQFDGEVPFTLEPPPYFVLNNSYSPNSTDSSSSSSPSYFSHSKSSLSMSSLSLNDNYNTSYFEDLESPTTTTTTTTTDMSNNYSDFYSLSNRNSSSNIVDTIQQNINSPLAHMSSKSKTPPSPASNLASPATYKNSRNSYYYNQYYQHTKLSVVDLHQLHCARKKRNRKLWALASSKTLDEDDDLF</sequence>
<feature type="region of interest" description="Disordered" evidence="1">
    <location>
        <begin position="373"/>
        <end position="392"/>
    </location>
</feature>
<feature type="region of interest" description="Disordered" evidence="1">
    <location>
        <begin position="184"/>
        <end position="204"/>
    </location>
</feature>
<evidence type="ECO:0000256" key="1">
    <source>
        <dbReference type="SAM" id="MobiDB-lite"/>
    </source>
</evidence>
<proteinExistence type="predicted"/>
<gene>
    <name evidence="2" type="ORF">H4219_004748</name>
</gene>
<feature type="region of interest" description="Disordered" evidence="1">
    <location>
        <begin position="69"/>
        <end position="90"/>
    </location>
</feature>
<dbReference type="Proteomes" id="UP001150538">
    <property type="component" value="Unassembled WGS sequence"/>
</dbReference>
<organism evidence="2 3">
    <name type="scientific">Mycoemilia scoparia</name>
    <dbReference type="NCBI Taxonomy" id="417184"/>
    <lineage>
        <taxon>Eukaryota</taxon>
        <taxon>Fungi</taxon>
        <taxon>Fungi incertae sedis</taxon>
        <taxon>Zoopagomycota</taxon>
        <taxon>Kickxellomycotina</taxon>
        <taxon>Kickxellomycetes</taxon>
        <taxon>Kickxellales</taxon>
        <taxon>Kickxellaceae</taxon>
        <taxon>Mycoemilia</taxon>
    </lineage>
</organism>
<feature type="compositionally biased region" description="Polar residues" evidence="1">
    <location>
        <begin position="69"/>
        <end position="86"/>
    </location>
</feature>
<protein>
    <submittedName>
        <fullName evidence="2">Uncharacterized protein</fullName>
    </submittedName>
</protein>
<accession>A0A9W7ZQM0</accession>
<feature type="compositionally biased region" description="Low complexity" evidence="1">
    <location>
        <begin position="191"/>
        <end position="202"/>
    </location>
</feature>
<reference evidence="2" key="1">
    <citation type="submission" date="2022-07" db="EMBL/GenBank/DDBJ databases">
        <title>Phylogenomic reconstructions and comparative analyses of Kickxellomycotina fungi.</title>
        <authorList>
            <person name="Reynolds N.K."/>
            <person name="Stajich J.E."/>
            <person name="Barry K."/>
            <person name="Grigoriev I.V."/>
            <person name="Crous P."/>
            <person name="Smith M.E."/>
        </authorList>
    </citation>
    <scope>NUCLEOTIDE SEQUENCE</scope>
    <source>
        <strain evidence="2">NBRC 100468</strain>
    </source>
</reference>
<evidence type="ECO:0000313" key="2">
    <source>
        <dbReference type="EMBL" id="KAJ1914528.1"/>
    </source>
</evidence>
<name>A0A9W7ZQM0_9FUNG</name>
<keyword evidence="3" id="KW-1185">Reference proteome</keyword>